<comment type="cofactor">
    <cofactor evidence="1">
        <name>Mg(2+)</name>
        <dbReference type="ChEBI" id="CHEBI:18420"/>
    </cofactor>
</comment>
<evidence type="ECO:0000256" key="5">
    <source>
        <dbReference type="ARBA" id="ARBA00022723"/>
    </source>
</evidence>
<dbReference type="GO" id="GO:0000049">
    <property type="term" value="F:tRNA binding"/>
    <property type="evidence" value="ECO:0007669"/>
    <property type="project" value="TreeGrafter"/>
</dbReference>
<dbReference type="PANTHER" id="PTHR46173:SF1">
    <property type="entry name" value="CCA TRNA NUCLEOTIDYLTRANSFERASE 1, MITOCHONDRIAL"/>
    <property type="match status" value="1"/>
</dbReference>
<dbReference type="GO" id="GO:0016779">
    <property type="term" value="F:nucleotidyltransferase activity"/>
    <property type="evidence" value="ECO:0007669"/>
    <property type="project" value="UniProtKB-KW"/>
</dbReference>
<sequence length="384" mass="41468">MKTDLRNEPWLTSVASKQVMSLLNDAGHEAWFVGGCVRNALINAPVSDLDVTTTAHPEVVMSLAKGAGLKVIPTGIEHGTVTVICGGEPYEITTLRRDVATDGRRATVAFADTIEEDAARRDFTMNALYADAEGSISDPTGGIADLAVRCIRFIGDASERIREDYLRSLRFFRFYAWYGDVDEGPDPEALAAISMNLGGLETLSRERIGAEILKILSASDPAPAMACMQQTGVLTHILPGAETGMLGQLVHIEGNISVDPIRRLACIGGEDVAEKLRLSKAQNTRLDLLLDQMGSLTPVTEIAYRHSFEVARNVSLLRANMAGLMVADADLDAAKSASQAQFPVFAKDLMPEYSGKALGDQLKKLEQAWIDGGFKATKEDLLSQ</sequence>
<dbReference type="InterPro" id="IPR050264">
    <property type="entry name" value="Bact_CCA-adding_enz_type3_sf"/>
</dbReference>
<dbReference type="Pfam" id="PF01743">
    <property type="entry name" value="PolyA_pol"/>
    <property type="match status" value="1"/>
</dbReference>
<keyword evidence="8" id="KW-0694">RNA-binding</keyword>
<evidence type="ECO:0000256" key="1">
    <source>
        <dbReference type="ARBA" id="ARBA00001946"/>
    </source>
</evidence>
<proteinExistence type="inferred from homology"/>
<evidence type="ECO:0000256" key="6">
    <source>
        <dbReference type="ARBA" id="ARBA00022741"/>
    </source>
</evidence>
<keyword evidence="2 8" id="KW-0808">Transferase</keyword>
<evidence type="ECO:0000256" key="3">
    <source>
        <dbReference type="ARBA" id="ARBA00022694"/>
    </source>
</evidence>
<dbReference type="RefSeq" id="WP_228848778.1">
    <property type="nucleotide sequence ID" value="NZ_JADCKQ010000006.1"/>
</dbReference>
<dbReference type="CDD" id="cd05398">
    <property type="entry name" value="NT_ClassII-CCAase"/>
    <property type="match status" value="1"/>
</dbReference>
<evidence type="ECO:0000259" key="10">
    <source>
        <dbReference type="Pfam" id="PF12627"/>
    </source>
</evidence>
<dbReference type="GO" id="GO:0000166">
    <property type="term" value="F:nucleotide binding"/>
    <property type="evidence" value="ECO:0007669"/>
    <property type="project" value="UniProtKB-KW"/>
</dbReference>
<dbReference type="EMBL" id="JADCKQ010000006">
    <property type="protein sequence ID" value="MBI1493972.1"/>
    <property type="molecule type" value="Genomic_DNA"/>
</dbReference>
<dbReference type="Proteomes" id="UP000640583">
    <property type="component" value="Unassembled WGS sequence"/>
</dbReference>
<comment type="similarity">
    <text evidence="8">Belongs to the tRNA nucleotidyltransferase/poly(A) polymerase family.</text>
</comment>
<gene>
    <name evidence="11" type="ORF">H1D41_10025</name>
</gene>
<keyword evidence="6" id="KW-0547">Nucleotide-binding</keyword>
<dbReference type="Gene3D" id="3.30.460.10">
    <property type="entry name" value="Beta Polymerase, domain 2"/>
    <property type="match status" value="1"/>
</dbReference>
<keyword evidence="5" id="KW-0479">Metal-binding</keyword>
<dbReference type="InterPro" id="IPR002646">
    <property type="entry name" value="PolA_pol_head_dom"/>
</dbReference>
<protein>
    <submittedName>
        <fullName evidence="11">CCA tRNA nucleotidyltransferase</fullName>
    </submittedName>
</protein>
<dbReference type="AlphaFoldDB" id="A0A8J7LW72"/>
<evidence type="ECO:0000313" key="12">
    <source>
        <dbReference type="Proteomes" id="UP000640583"/>
    </source>
</evidence>
<evidence type="ECO:0000256" key="4">
    <source>
        <dbReference type="ARBA" id="ARBA00022695"/>
    </source>
</evidence>
<comment type="caution">
    <text evidence="11">The sequence shown here is derived from an EMBL/GenBank/DDBJ whole genome shotgun (WGS) entry which is preliminary data.</text>
</comment>
<keyword evidence="7" id="KW-0460">Magnesium</keyword>
<dbReference type="SUPFAM" id="SSF81301">
    <property type="entry name" value="Nucleotidyltransferase"/>
    <property type="match status" value="1"/>
</dbReference>
<evidence type="ECO:0000259" key="9">
    <source>
        <dbReference type="Pfam" id="PF01743"/>
    </source>
</evidence>
<dbReference type="GO" id="GO:0046872">
    <property type="term" value="F:metal ion binding"/>
    <property type="evidence" value="ECO:0007669"/>
    <property type="project" value="UniProtKB-KW"/>
</dbReference>
<dbReference type="Gene3D" id="1.10.3090.10">
    <property type="entry name" value="cca-adding enzyme, domain 2"/>
    <property type="match status" value="1"/>
</dbReference>
<reference evidence="11" key="1">
    <citation type="submission" date="2020-10" db="EMBL/GenBank/DDBJ databases">
        <title>Paenihalocynthiibacter styelae gen. nov., sp. nov., isolated from stalked sea squirt Styela clava.</title>
        <authorList>
            <person name="Kim Y.-O."/>
            <person name="Yoon J.-H."/>
        </authorList>
    </citation>
    <scope>NUCLEOTIDE SEQUENCE</scope>
    <source>
        <strain evidence="11">MYP1-1</strain>
    </source>
</reference>
<dbReference type="Pfam" id="PF12627">
    <property type="entry name" value="PolyA_pol_RNAbd"/>
    <property type="match status" value="1"/>
</dbReference>
<dbReference type="SUPFAM" id="SSF81891">
    <property type="entry name" value="Poly A polymerase C-terminal region-like"/>
    <property type="match status" value="1"/>
</dbReference>
<dbReference type="InterPro" id="IPR043519">
    <property type="entry name" value="NT_sf"/>
</dbReference>
<name>A0A8J7LW72_9RHOB</name>
<evidence type="ECO:0000313" key="11">
    <source>
        <dbReference type="EMBL" id="MBI1493972.1"/>
    </source>
</evidence>
<organism evidence="11 12">
    <name type="scientific">Halocynthiibacter styelae</name>
    <dbReference type="NCBI Taxonomy" id="2761955"/>
    <lineage>
        <taxon>Bacteria</taxon>
        <taxon>Pseudomonadati</taxon>
        <taxon>Pseudomonadota</taxon>
        <taxon>Alphaproteobacteria</taxon>
        <taxon>Rhodobacterales</taxon>
        <taxon>Paracoccaceae</taxon>
        <taxon>Halocynthiibacter</taxon>
    </lineage>
</organism>
<keyword evidence="4" id="KW-0548">Nucleotidyltransferase</keyword>
<feature type="domain" description="tRNA nucleotidyltransferase/poly(A) polymerase RNA and SrmB- binding" evidence="10">
    <location>
        <begin position="186"/>
        <end position="242"/>
    </location>
</feature>
<keyword evidence="12" id="KW-1185">Reference proteome</keyword>
<accession>A0A8J7LW72</accession>
<dbReference type="InterPro" id="IPR032828">
    <property type="entry name" value="PolyA_RNA-bd"/>
</dbReference>
<dbReference type="GO" id="GO:0008033">
    <property type="term" value="P:tRNA processing"/>
    <property type="evidence" value="ECO:0007669"/>
    <property type="project" value="UniProtKB-KW"/>
</dbReference>
<evidence type="ECO:0000256" key="2">
    <source>
        <dbReference type="ARBA" id="ARBA00022679"/>
    </source>
</evidence>
<feature type="domain" description="Poly A polymerase head" evidence="9">
    <location>
        <begin position="30"/>
        <end position="152"/>
    </location>
</feature>
<evidence type="ECO:0000256" key="8">
    <source>
        <dbReference type="RuleBase" id="RU003953"/>
    </source>
</evidence>
<dbReference type="PANTHER" id="PTHR46173">
    <property type="entry name" value="CCA TRNA NUCLEOTIDYLTRANSFERASE 1, MITOCHONDRIAL"/>
    <property type="match status" value="1"/>
</dbReference>
<evidence type="ECO:0000256" key="7">
    <source>
        <dbReference type="ARBA" id="ARBA00022842"/>
    </source>
</evidence>
<keyword evidence="3" id="KW-0819">tRNA processing</keyword>